<keyword evidence="2" id="KW-1185">Reference proteome</keyword>
<dbReference type="RefSeq" id="WP_343062977.1">
    <property type="nucleotide sequence ID" value="NZ_JACHGF010000002.1"/>
</dbReference>
<dbReference type="SUPFAM" id="SSF56935">
    <property type="entry name" value="Porins"/>
    <property type="match status" value="1"/>
</dbReference>
<dbReference type="Proteomes" id="UP000557307">
    <property type="component" value="Unassembled WGS sequence"/>
</dbReference>
<organism evidence="1 2">
    <name type="scientific">Rhabdobacter roseus</name>
    <dbReference type="NCBI Taxonomy" id="1655419"/>
    <lineage>
        <taxon>Bacteria</taxon>
        <taxon>Pseudomonadati</taxon>
        <taxon>Bacteroidota</taxon>
        <taxon>Cytophagia</taxon>
        <taxon>Cytophagales</taxon>
        <taxon>Cytophagaceae</taxon>
        <taxon>Rhabdobacter</taxon>
    </lineage>
</organism>
<evidence type="ECO:0000313" key="2">
    <source>
        <dbReference type="Proteomes" id="UP000557307"/>
    </source>
</evidence>
<name>A0A840TPS5_9BACT</name>
<reference evidence="1 2" key="1">
    <citation type="submission" date="2020-08" db="EMBL/GenBank/DDBJ databases">
        <title>Genomic Encyclopedia of Type Strains, Phase IV (KMG-IV): sequencing the most valuable type-strain genomes for metagenomic binning, comparative biology and taxonomic classification.</title>
        <authorList>
            <person name="Goeker M."/>
        </authorList>
    </citation>
    <scope>NUCLEOTIDE SEQUENCE [LARGE SCALE GENOMIC DNA]</scope>
    <source>
        <strain evidence="1 2">DSM 105074</strain>
    </source>
</reference>
<dbReference type="EMBL" id="JACHGF010000002">
    <property type="protein sequence ID" value="MBB5283727.1"/>
    <property type="molecule type" value="Genomic_DNA"/>
</dbReference>
<dbReference type="Gene3D" id="2.60.40.1120">
    <property type="entry name" value="Carboxypeptidase-like, regulatory domain"/>
    <property type="match status" value="1"/>
</dbReference>
<dbReference type="Pfam" id="PF13620">
    <property type="entry name" value="CarboxypepD_reg"/>
    <property type="match status" value="1"/>
</dbReference>
<dbReference type="SUPFAM" id="SSF49464">
    <property type="entry name" value="Carboxypeptidase regulatory domain-like"/>
    <property type="match status" value="1"/>
</dbReference>
<dbReference type="InterPro" id="IPR008969">
    <property type="entry name" value="CarboxyPept-like_regulatory"/>
</dbReference>
<evidence type="ECO:0000313" key="1">
    <source>
        <dbReference type="EMBL" id="MBB5283727.1"/>
    </source>
</evidence>
<proteinExistence type="predicted"/>
<dbReference type="AlphaFoldDB" id="A0A840TPS5"/>
<accession>A0A840TPS5</accession>
<gene>
    <name evidence="1" type="ORF">HNQ92_001853</name>
</gene>
<protein>
    <recommendedName>
        <fullName evidence="3">TonB-dependent receptor</fullName>
    </recommendedName>
</protein>
<comment type="caution">
    <text evidence="1">The sequence shown here is derived from an EMBL/GenBank/DDBJ whole genome shotgun (WGS) entry which is preliminary data.</text>
</comment>
<sequence length="808" mass="90527">MLCIIGWFIAFSTSAQVTQTLRGRVVDKESKYPLAGATVVVGEQTTFGTQTDPDGQYRLPQVPVGRYRVRITLVGYKEVLLNNIILDAGRETILDVDLEERVTDLSEVSVRARRSGEAANEMAVVSARQFSVEETDRYAGSRGEPARMASNFAGVQGADDSRNDIVIRGNSPAGVLWRLEGVTIPNPNHFAIAGTSGGPVSIINNKYLANSDFFTGAFPAEFANSIAGAFDLKLRNGNNQKHEFMAQFGFLGTEAMAEGPLSRQSGASYLASVRYANLWLFSRAGIDIGTQAVPTYLDGFFRLNFPTKNGGSLSLWGVGGSSTIDILISEQQADDRNIFGSNDRDQYYTSHMAATGATYQQPLSQSTYFRATLAYTTNIQDANHDYLFLRKDTQGRPVVENERYVVEAKVPILDYQFNEDKISLATSLNHKFGPRSTLKVGLNADLVHFRAFDSTRTFIDAASTQLGPWRQRWDANQAFVQLQPYAQWKYFLTDRLTLNVGLSSFLSTLNKNSFSPVEPRGGLIYDLPNRQKLTFATGLHSQAMPTYLYFYHHPYITPANRTEGTSAQAGLIKSWHWVTGYSRLLGQNMRLLLEAYYQRLFDVPVEARAGSSFSILNSGSAFSRVFPDRLVNEGVGRNYGLELTLEKFFSQGYSFLVTTSVFDSKYRATDGLWRNTDFNGRYAFNALLSKEFVVRQRSRFNVGAKFTAIGGRWYGPVDEVASRQQQEIIYQDAGRNTQQFAPYRRFDLKTEYKINRAGLTHTIAVDFVNVLGIQNQLSLSYAPQPDGTFIKQEYQLGFLPVFYYRVDF</sequence>
<evidence type="ECO:0008006" key="3">
    <source>
        <dbReference type="Google" id="ProtNLM"/>
    </source>
</evidence>